<dbReference type="InterPro" id="IPR036390">
    <property type="entry name" value="WH_DNA-bd_sf"/>
</dbReference>
<dbReference type="PROSITE" id="PS50931">
    <property type="entry name" value="HTH_LYSR"/>
    <property type="match status" value="1"/>
</dbReference>
<proteinExistence type="inferred from homology"/>
<dbReference type="Pfam" id="PF03466">
    <property type="entry name" value="LysR_substrate"/>
    <property type="match status" value="1"/>
</dbReference>
<dbReference type="RefSeq" id="WP_171643860.1">
    <property type="nucleotide sequence ID" value="NZ_WHOA01000095.1"/>
</dbReference>
<evidence type="ECO:0000256" key="3">
    <source>
        <dbReference type="ARBA" id="ARBA00023125"/>
    </source>
</evidence>
<feature type="domain" description="HTH lysR-type" evidence="5">
    <location>
        <begin position="1"/>
        <end position="59"/>
    </location>
</feature>
<name>A0ABX1XXQ1_9BACL</name>
<dbReference type="Pfam" id="PF00126">
    <property type="entry name" value="HTH_1"/>
    <property type="match status" value="1"/>
</dbReference>
<accession>A0ABX1XXQ1</accession>
<evidence type="ECO:0000256" key="4">
    <source>
        <dbReference type="ARBA" id="ARBA00023163"/>
    </source>
</evidence>
<dbReference type="PANTHER" id="PTHR30126:SF64">
    <property type="entry name" value="HTH-TYPE TRANSCRIPTIONAL REGULATOR CITR"/>
    <property type="match status" value="1"/>
</dbReference>
<comment type="similarity">
    <text evidence="1">Belongs to the LysR transcriptional regulatory family.</text>
</comment>
<gene>
    <name evidence="6" type="ORF">GC098_14265</name>
</gene>
<keyword evidence="3" id="KW-0238">DNA-binding</keyword>
<dbReference type="Proteomes" id="UP000616779">
    <property type="component" value="Unassembled WGS sequence"/>
</dbReference>
<dbReference type="EMBL" id="WHOA01000095">
    <property type="protein sequence ID" value="NOU72578.1"/>
    <property type="molecule type" value="Genomic_DNA"/>
</dbReference>
<dbReference type="PRINTS" id="PR00039">
    <property type="entry name" value="HTHLYSR"/>
</dbReference>
<dbReference type="Gene3D" id="3.40.190.290">
    <property type="match status" value="1"/>
</dbReference>
<dbReference type="CDD" id="cd05466">
    <property type="entry name" value="PBP2_LTTR_substrate"/>
    <property type="match status" value="1"/>
</dbReference>
<keyword evidence="2" id="KW-0805">Transcription regulation</keyword>
<dbReference type="PANTHER" id="PTHR30126">
    <property type="entry name" value="HTH-TYPE TRANSCRIPTIONAL REGULATOR"/>
    <property type="match status" value="1"/>
</dbReference>
<reference evidence="6 7" key="1">
    <citation type="submission" date="2019-10" db="EMBL/GenBank/DDBJ databases">
        <title>Description of Paenibacillus terrestris sp. nov.</title>
        <authorList>
            <person name="Carlier A."/>
            <person name="Qi S."/>
        </authorList>
    </citation>
    <scope>NUCLEOTIDE SEQUENCE [LARGE SCALE GENOMIC DNA]</scope>
    <source>
        <strain evidence="6 7">LMG 31458</strain>
    </source>
</reference>
<evidence type="ECO:0000256" key="1">
    <source>
        <dbReference type="ARBA" id="ARBA00009437"/>
    </source>
</evidence>
<evidence type="ECO:0000256" key="2">
    <source>
        <dbReference type="ARBA" id="ARBA00023015"/>
    </source>
</evidence>
<dbReference type="SUPFAM" id="SSF46785">
    <property type="entry name" value="Winged helix' DNA-binding domain"/>
    <property type="match status" value="1"/>
</dbReference>
<protein>
    <submittedName>
        <fullName evidence="6">LysR family transcriptional regulator</fullName>
    </submittedName>
</protein>
<evidence type="ECO:0000313" key="6">
    <source>
        <dbReference type="EMBL" id="NOU72578.1"/>
    </source>
</evidence>
<keyword evidence="7" id="KW-1185">Reference proteome</keyword>
<keyword evidence="4" id="KW-0804">Transcription</keyword>
<sequence length="293" mass="32669">MIHLEWYRIFLHAAKAGNLTKAAGELYITQPSVSYAIKQMEQALSMKLFHRQSKGVELTTEGKQLLLYVEQSFALLEAGEKKMSALKHLTGGELRVGASDSLFKHFLFPYLDTFHKQYPDVRIRLSHGKTSEITARVKEGSIDFGLIHLPIVDDPHLDVQAIMTLQDCFVGGDAYRDRDDHSLSAQDISQFPLLLLSPGSSTRRFIEQWFAAQDVTIEADIELGSIDLLIEFAKLGFGVAFVPRSYVVKELAEGTLHELQPAKAIPARSIGITTRRDMTSSVAAAKFLEMLSS</sequence>
<dbReference type="InterPro" id="IPR000847">
    <property type="entry name" value="LysR_HTH_N"/>
</dbReference>
<evidence type="ECO:0000313" key="7">
    <source>
        <dbReference type="Proteomes" id="UP000616779"/>
    </source>
</evidence>
<dbReference type="InterPro" id="IPR005119">
    <property type="entry name" value="LysR_subst-bd"/>
</dbReference>
<organism evidence="6 7">
    <name type="scientific">Paenibacillus phytorum</name>
    <dbReference type="NCBI Taxonomy" id="2654977"/>
    <lineage>
        <taxon>Bacteria</taxon>
        <taxon>Bacillati</taxon>
        <taxon>Bacillota</taxon>
        <taxon>Bacilli</taxon>
        <taxon>Bacillales</taxon>
        <taxon>Paenibacillaceae</taxon>
        <taxon>Paenibacillus</taxon>
    </lineage>
</organism>
<comment type="caution">
    <text evidence="6">The sequence shown here is derived from an EMBL/GenBank/DDBJ whole genome shotgun (WGS) entry which is preliminary data.</text>
</comment>
<dbReference type="Gene3D" id="1.10.10.10">
    <property type="entry name" value="Winged helix-like DNA-binding domain superfamily/Winged helix DNA-binding domain"/>
    <property type="match status" value="1"/>
</dbReference>
<dbReference type="InterPro" id="IPR036388">
    <property type="entry name" value="WH-like_DNA-bd_sf"/>
</dbReference>
<dbReference type="SUPFAM" id="SSF53850">
    <property type="entry name" value="Periplasmic binding protein-like II"/>
    <property type="match status" value="1"/>
</dbReference>
<evidence type="ECO:0000259" key="5">
    <source>
        <dbReference type="PROSITE" id="PS50931"/>
    </source>
</evidence>